<protein>
    <submittedName>
        <fullName evidence="3">NIPSNAP family protein</fullName>
    </submittedName>
</protein>
<comment type="similarity">
    <text evidence="1">Belongs to the NipSnap family.</text>
</comment>
<gene>
    <name evidence="3" type="ORF">D7S86_14655</name>
</gene>
<dbReference type="EMBL" id="RBZU01000006">
    <property type="protein sequence ID" value="RKP53773.1"/>
    <property type="molecule type" value="Genomic_DNA"/>
</dbReference>
<dbReference type="InterPro" id="IPR012577">
    <property type="entry name" value="NIPSNAP"/>
</dbReference>
<comment type="caution">
    <text evidence="3">The sequence shown here is derived from an EMBL/GenBank/DDBJ whole genome shotgun (WGS) entry which is preliminary data.</text>
</comment>
<dbReference type="Proteomes" id="UP000270342">
    <property type="component" value="Unassembled WGS sequence"/>
</dbReference>
<dbReference type="Pfam" id="PF07978">
    <property type="entry name" value="NIPSNAP"/>
    <property type="match status" value="1"/>
</dbReference>
<keyword evidence="4" id="KW-1185">Reference proteome</keyword>
<dbReference type="Gene3D" id="3.30.70.100">
    <property type="match status" value="1"/>
</dbReference>
<dbReference type="PANTHER" id="PTHR21017:SF17">
    <property type="entry name" value="PROTEIN NIPSNAP"/>
    <property type="match status" value="1"/>
</dbReference>
<evidence type="ECO:0000256" key="1">
    <source>
        <dbReference type="ARBA" id="ARBA00005291"/>
    </source>
</evidence>
<dbReference type="PANTHER" id="PTHR21017">
    <property type="entry name" value="NIPSNAP-RELATED"/>
    <property type="match status" value="1"/>
</dbReference>
<name>A0A494XVR1_9BURK</name>
<dbReference type="AlphaFoldDB" id="A0A494XVR1"/>
<dbReference type="RefSeq" id="WP_121087848.1">
    <property type="nucleotide sequence ID" value="NZ_RBZU01000006.1"/>
</dbReference>
<reference evidence="3 4" key="1">
    <citation type="submission" date="2018-10" db="EMBL/GenBank/DDBJ databases">
        <title>Robbsia sp. DHC34, isolated from soil.</title>
        <authorList>
            <person name="Gao Z.-H."/>
            <person name="Qiu L.-H."/>
        </authorList>
    </citation>
    <scope>NUCLEOTIDE SEQUENCE [LARGE SCALE GENOMIC DNA]</scope>
    <source>
        <strain evidence="3 4">DHC34</strain>
    </source>
</reference>
<accession>A0A494XVR1</accession>
<organism evidence="3 4">
    <name type="scientific">Pararobbsia silviterrae</name>
    <dbReference type="NCBI Taxonomy" id="1792498"/>
    <lineage>
        <taxon>Bacteria</taxon>
        <taxon>Pseudomonadati</taxon>
        <taxon>Pseudomonadota</taxon>
        <taxon>Betaproteobacteria</taxon>
        <taxon>Burkholderiales</taxon>
        <taxon>Burkholderiaceae</taxon>
        <taxon>Pararobbsia</taxon>
    </lineage>
</organism>
<evidence type="ECO:0000313" key="3">
    <source>
        <dbReference type="EMBL" id="RKP53773.1"/>
    </source>
</evidence>
<proteinExistence type="inferred from homology"/>
<sequence length="116" mass="13494">MIIEHRTYTLHPGKTATYFALYTSEGLAVQLEYLPRPLGYFTTELGTLNQVIHLWGYDDLNDRARRRALLKRDPRWVAYVDKILPLMQNQESKILVPASFYTPGVAHYEHAHEHIA</sequence>
<dbReference type="SUPFAM" id="SSF54909">
    <property type="entry name" value="Dimeric alpha+beta barrel"/>
    <property type="match status" value="1"/>
</dbReference>
<evidence type="ECO:0000313" key="4">
    <source>
        <dbReference type="Proteomes" id="UP000270342"/>
    </source>
</evidence>
<dbReference type="InterPro" id="IPR011008">
    <property type="entry name" value="Dimeric_a/b-barrel"/>
</dbReference>
<dbReference type="OrthoDB" id="8905985at2"/>
<evidence type="ECO:0000259" key="2">
    <source>
        <dbReference type="Pfam" id="PF07978"/>
    </source>
</evidence>
<dbReference type="InterPro" id="IPR051557">
    <property type="entry name" value="NipSnap_domain"/>
</dbReference>
<feature type="domain" description="NIPSNAP" evidence="2">
    <location>
        <begin position="4"/>
        <end position="100"/>
    </location>
</feature>